<evidence type="ECO:0000313" key="2">
    <source>
        <dbReference type="RefSeq" id="XP_018335349.1"/>
    </source>
</evidence>
<dbReference type="InterPro" id="IPR029058">
    <property type="entry name" value="AB_hydrolase_fold"/>
</dbReference>
<proteinExistence type="predicted"/>
<organism evidence="1 2">
    <name type="scientific">Agrilus planipennis</name>
    <name type="common">Emerald ash borer</name>
    <name type="synonym">Agrilus marcopoli</name>
    <dbReference type="NCBI Taxonomy" id="224129"/>
    <lineage>
        <taxon>Eukaryota</taxon>
        <taxon>Metazoa</taxon>
        <taxon>Ecdysozoa</taxon>
        <taxon>Arthropoda</taxon>
        <taxon>Hexapoda</taxon>
        <taxon>Insecta</taxon>
        <taxon>Pterygota</taxon>
        <taxon>Neoptera</taxon>
        <taxon>Endopterygota</taxon>
        <taxon>Coleoptera</taxon>
        <taxon>Polyphaga</taxon>
        <taxon>Elateriformia</taxon>
        <taxon>Buprestoidea</taxon>
        <taxon>Buprestidae</taxon>
        <taxon>Agrilinae</taxon>
        <taxon>Agrilus</taxon>
    </lineage>
</organism>
<dbReference type="FunCoup" id="A0A1W4XH87">
    <property type="interactions" value="139"/>
</dbReference>
<accession>A0A1W4XH87</accession>
<dbReference type="InterPro" id="IPR019149">
    <property type="entry name" value="ABHD18"/>
</dbReference>
<name>A0A1W4XH87_AGRPL</name>
<sequence>MPTVSRLDKLYKKMIFHKFFTRGWGDPDCYDKFFEFRKVICKREDAYKLIPIDYPVNIHHEEIESEYHIINGSFKTPLVSFIPEVVPKVVENAYFQLIIPKKWNSEFKPICIHYAATGDHFFWRRRNIMAKPLLKSDIGSIILENPYYGLRKPKDQFRSSLHYVSDILVMGGCLILESLVLLHWCEKMGFGPLGLTGLSMGGHMASLGASNWPKPLVLVPCLSWSTGSSVFTDGVLSEAIDWDLLQRQYCANSKFCEVLSKQLRIVDDPFTKPNCHVDFSTKPSELLNTPHDMVQLLNHRKPEVPYYSSNSTRVKQRISINWPFYNQKISYAALKESFNVKEKNREAVWFMIGVMDEFTHLKNYSAPFDTSLVIAICAKSDGYVPRDGCSRLEDLWPGATVRYLDTGHVGAHIWYGKSFRQAITDAFEKVKRKIRTMSKEAI</sequence>
<dbReference type="OrthoDB" id="9987145at2759"/>
<dbReference type="Proteomes" id="UP000192223">
    <property type="component" value="Unplaced"/>
</dbReference>
<dbReference type="Pfam" id="PF09752">
    <property type="entry name" value="ABHD18"/>
    <property type="match status" value="1"/>
</dbReference>
<dbReference type="SUPFAM" id="SSF53474">
    <property type="entry name" value="alpha/beta-Hydrolases"/>
    <property type="match status" value="1"/>
</dbReference>
<dbReference type="Gene3D" id="3.40.50.1820">
    <property type="entry name" value="alpha/beta hydrolase"/>
    <property type="match status" value="1"/>
</dbReference>
<reference evidence="2" key="1">
    <citation type="submission" date="2025-08" db="UniProtKB">
        <authorList>
            <consortium name="RefSeq"/>
        </authorList>
    </citation>
    <scope>IDENTIFICATION</scope>
    <source>
        <tissue evidence="2">Entire body</tissue>
    </source>
</reference>
<evidence type="ECO:0000313" key="1">
    <source>
        <dbReference type="Proteomes" id="UP000192223"/>
    </source>
</evidence>
<dbReference type="GeneID" id="108744198"/>
<dbReference type="InParanoid" id="A0A1W4XH87"/>
<dbReference type="PANTHER" id="PTHR13617:SF14">
    <property type="entry name" value="PROTEIN ABHD18"/>
    <property type="match status" value="1"/>
</dbReference>
<gene>
    <name evidence="2" type="primary">LOC108744198</name>
</gene>
<keyword evidence="1" id="KW-1185">Reference proteome</keyword>
<dbReference type="PANTHER" id="PTHR13617">
    <property type="entry name" value="PROTEIN ABHD18"/>
    <property type="match status" value="1"/>
</dbReference>
<dbReference type="KEGG" id="apln:108744198"/>
<protein>
    <submittedName>
        <fullName evidence="2">Protein ABHD18-like</fullName>
    </submittedName>
</protein>
<dbReference type="AlphaFoldDB" id="A0A1W4XH87"/>
<dbReference type="RefSeq" id="XP_018335349.1">
    <property type="nucleotide sequence ID" value="XM_018479847.2"/>
</dbReference>